<keyword evidence="2" id="KW-0812">Transmembrane</keyword>
<gene>
    <name evidence="3" type="ORF">HJC23_012991</name>
</gene>
<evidence type="ECO:0000313" key="4">
    <source>
        <dbReference type="Proteomes" id="UP001516023"/>
    </source>
</evidence>
<dbReference type="PANTHER" id="PTHR38909:SF1">
    <property type="entry name" value="G PROTEIN GAMMA DOMAIN-CONTAINING PROTEIN"/>
    <property type="match status" value="1"/>
</dbReference>
<feature type="compositionally biased region" description="Polar residues" evidence="1">
    <location>
        <begin position="331"/>
        <end position="348"/>
    </location>
</feature>
<feature type="transmembrane region" description="Helical" evidence="2">
    <location>
        <begin position="173"/>
        <end position="194"/>
    </location>
</feature>
<dbReference type="PANTHER" id="PTHR38909">
    <property type="entry name" value="G PROTEIN GAMMA DOMAIN-CONTAINING PROTEIN"/>
    <property type="match status" value="1"/>
</dbReference>
<dbReference type="EMBL" id="JABMIG020000040">
    <property type="protein sequence ID" value="KAL3799266.1"/>
    <property type="molecule type" value="Genomic_DNA"/>
</dbReference>
<dbReference type="Proteomes" id="UP001516023">
    <property type="component" value="Unassembled WGS sequence"/>
</dbReference>
<dbReference type="InterPro" id="IPR036034">
    <property type="entry name" value="PDZ_sf"/>
</dbReference>
<reference evidence="3 4" key="1">
    <citation type="journal article" date="2020" name="G3 (Bethesda)">
        <title>Improved Reference Genome for Cyclotella cryptica CCMP332, a Model for Cell Wall Morphogenesis, Salinity Adaptation, and Lipid Production in Diatoms (Bacillariophyta).</title>
        <authorList>
            <person name="Roberts W.R."/>
            <person name="Downey K.M."/>
            <person name="Ruck E.C."/>
            <person name="Traller J.C."/>
            <person name="Alverson A.J."/>
        </authorList>
    </citation>
    <scope>NUCLEOTIDE SEQUENCE [LARGE SCALE GENOMIC DNA]</scope>
    <source>
        <strain evidence="3 4">CCMP332</strain>
    </source>
</reference>
<keyword evidence="4" id="KW-1185">Reference proteome</keyword>
<feature type="region of interest" description="Disordered" evidence="1">
    <location>
        <begin position="680"/>
        <end position="714"/>
    </location>
</feature>
<feature type="compositionally biased region" description="Low complexity" evidence="1">
    <location>
        <begin position="414"/>
        <end position="431"/>
    </location>
</feature>
<feature type="compositionally biased region" description="Low complexity" evidence="1">
    <location>
        <begin position="297"/>
        <end position="311"/>
    </location>
</feature>
<feature type="compositionally biased region" description="Low complexity" evidence="1">
    <location>
        <begin position="448"/>
        <end position="458"/>
    </location>
</feature>
<dbReference type="Gene3D" id="2.30.42.10">
    <property type="match status" value="1"/>
</dbReference>
<evidence type="ECO:0000313" key="3">
    <source>
        <dbReference type="EMBL" id="KAL3799266.1"/>
    </source>
</evidence>
<dbReference type="PRINTS" id="PR01217">
    <property type="entry name" value="PRICHEXTENSN"/>
</dbReference>
<name>A0ABD3QIB7_9STRA</name>
<feature type="region of interest" description="Disordered" evidence="1">
    <location>
        <begin position="297"/>
        <end position="467"/>
    </location>
</feature>
<protein>
    <recommendedName>
        <fullName evidence="5">PDZ domain-containing protein</fullName>
    </recommendedName>
</protein>
<evidence type="ECO:0000256" key="2">
    <source>
        <dbReference type="SAM" id="Phobius"/>
    </source>
</evidence>
<feature type="compositionally biased region" description="Polar residues" evidence="1">
    <location>
        <begin position="375"/>
        <end position="396"/>
    </location>
</feature>
<dbReference type="CDD" id="cd00136">
    <property type="entry name" value="PDZ_canonical"/>
    <property type="match status" value="1"/>
</dbReference>
<dbReference type="AlphaFoldDB" id="A0ABD3QIB7"/>
<feature type="transmembrane region" description="Helical" evidence="2">
    <location>
        <begin position="649"/>
        <end position="673"/>
    </location>
</feature>
<evidence type="ECO:0000256" key="1">
    <source>
        <dbReference type="SAM" id="MobiDB-lite"/>
    </source>
</evidence>
<dbReference type="SUPFAM" id="SSF50156">
    <property type="entry name" value="PDZ domain-like"/>
    <property type="match status" value="1"/>
</dbReference>
<organism evidence="3 4">
    <name type="scientific">Cyclotella cryptica</name>
    <dbReference type="NCBI Taxonomy" id="29204"/>
    <lineage>
        <taxon>Eukaryota</taxon>
        <taxon>Sar</taxon>
        <taxon>Stramenopiles</taxon>
        <taxon>Ochrophyta</taxon>
        <taxon>Bacillariophyta</taxon>
        <taxon>Coscinodiscophyceae</taxon>
        <taxon>Thalassiosirophycidae</taxon>
        <taxon>Stephanodiscales</taxon>
        <taxon>Stephanodiscaceae</taxon>
        <taxon>Cyclotella</taxon>
    </lineage>
</organism>
<accession>A0ABD3QIB7</accession>
<feature type="compositionally biased region" description="Low complexity" evidence="1">
    <location>
        <begin position="398"/>
        <end position="407"/>
    </location>
</feature>
<feature type="compositionally biased region" description="Polar residues" evidence="1">
    <location>
        <begin position="432"/>
        <end position="447"/>
    </location>
</feature>
<keyword evidence="2" id="KW-1133">Transmembrane helix</keyword>
<proteinExistence type="predicted"/>
<comment type="caution">
    <text evidence="3">The sequence shown here is derived from an EMBL/GenBank/DDBJ whole genome shotgun (WGS) entry which is preliminary data.</text>
</comment>
<feature type="compositionally biased region" description="Low complexity" evidence="1">
    <location>
        <begin position="349"/>
        <end position="360"/>
    </location>
</feature>
<sequence>MNRIAAAARMHRKLPGIVQYCIVQLWYHHLERAQQKTQRHPPFVRSFTAPFPDSLRFNRPHTEHNLDTNTATMARRPQSCNDSSDFRASDLEDAYDSNIDCYNSRSSCHGDETRARCCPMSDNPSMRRVVREGETCSQHLSRRTDHETNAEAACCPANESCMRQQFRAPRMNVSFFLSLVLLSSCCCCFCHGHQTGRSYSFYSRKQNESPRTKSNDGIASSLSLRRLRPEYKSLIEDASTAVEEASMSMSISFDISSSVKSMASEFLDNLHNKTSFESSSSPTFVPLLPFAFNATNSTLSPSPSLTPSLSSDNRTTNIPMLTPVPTPAPDSVTTLLPSTPATNAPSKSPTVAPTTIAPTTEMPTSSPSDAPVTPSPSRNPTRAPTQEPTESPSLSPVTEEPTTAAPTRSPVEGPQPTSSPSNSFSPSDQPSITPTTALPTISPTTAKPTKSPSVAPTAAPTPKPTVPLQKYAVPTTMLFYNSDRFKGSVLRTWMRVTSERIKSFTLKELEHAGEMNSKCRVDLEILEQVTLDQNRRLRGLLLDDSARVVEALDDNSEKRILQSSTSPLLVNFTTFIQFYSLIDDWNSSKFVASGFITVPQQRLYIFQLRAADTNNFNSIDSFKMGVNGSIITQEAVPPEPEDPKDNSTIIYASIGAAGGVLVTVLIIGVVHFIRKRKKRKHNGRSSAGDGNVFSNHCASPQEETHTTQPQSSSYFGTIESREGEQDDVSTLGDPYFGEAVNAVMDRDDTVAESMISAEQDLFVYGVGRPRLDTGASSRMDSTFSGKSNPNKLVFNDDNTLEDIYRTPECTIYDQEDSNSERLTVVAPAGKLGIVIDNPGGDIPVVHAVKETSVLNGKIKVGDFLLSVDEQDCRGMSAVAVSKLISSRSTNPSRTFALLRGAPTTGGGE</sequence>
<keyword evidence="2" id="KW-0472">Membrane</keyword>
<evidence type="ECO:0008006" key="5">
    <source>
        <dbReference type="Google" id="ProtNLM"/>
    </source>
</evidence>